<accession>A0A327JL50</accession>
<evidence type="ECO:0000313" key="3">
    <source>
        <dbReference type="Proteomes" id="UP000249299"/>
    </source>
</evidence>
<sequence length="414" mass="47216">MPELFAEAPEEVRRYFDQKRSRPSFDWRDVAPEEHAYSFTVAKTAGYDVLDDIRQEVDAAIRERVPFEAFRRNLEPVLRKKGWWGKAVAGDPKDGLYKVVQLGSPRRLRTIYWANTRTAHAAGEWERTQRTKGALPYLLYMISVASHKRPEHLAWVGIILPVDDPFWATHYPPNGWMCQCRVRQITAREARQLLGREPDDGGVIYRDTAPEIATRPWRNKRTGETVRVPVGIDPGWQTNPGKNRARNAATFLSGELDAMTENRRRIAVADLVGSRPFRAIQSGEIPYRPNDPDPANRLRGALSAPVAMLPDALAKRLGSRTKTVRFSVADAEKQARKRRRKDGAPLLAAEDYGKVQQLIDKGRPIHEQDRDVLFVGEVEGRPWLAVIRRTVAGSELFLKSFHPLEMRHLGRILR</sequence>
<reference evidence="2 3" key="1">
    <citation type="submission" date="2017-07" db="EMBL/GenBank/DDBJ databases">
        <title>Draft Genome Sequences of Select Purple Nonsulfur Bacteria.</title>
        <authorList>
            <person name="Lasarre B."/>
            <person name="Mckinlay J.B."/>
        </authorList>
    </citation>
    <scope>NUCLEOTIDE SEQUENCE [LARGE SCALE GENOMIC DNA]</scope>
    <source>
        <strain evidence="2 3">DSM 11290</strain>
    </source>
</reference>
<dbReference type="AlphaFoldDB" id="A0A327JL50"/>
<dbReference type="OrthoDB" id="9813502at2"/>
<comment type="caution">
    <text evidence="2">The sequence shown here is derived from an EMBL/GenBank/DDBJ whole genome shotgun (WGS) entry which is preliminary data.</text>
</comment>
<gene>
    <name evidence="2" type="ORF">CH339_13575</name>
</gene>
<dbReference type="Pfam" id="PF04233">
    <property type="entry name" value="Phage_Mu_F"/>
    <property type="match status" value="1"/>
</dbReference>
<dbReference type="RefSeq" id="WP_111434901.1">
    <property type="nucleotide sequence ID" value="NZ_JACIGG010000004.1"/>
</dbReference>
<dbReference type="EMBL" id="NPEV01000028">
    <property type="protein sequence ID" value="RAI26625.1"/>
    <property type="molecule type" value="Genomic_DNA"/>
</dbReference>
<organism evidence="2 3">
    <name type="scientific">Rhodobium orientis</name>
    <dbReference type="NCBI Taxonomy" id="34017"/>
    <lineage>
        <taxon>Bacteria</taxon>
        <taxon>Pseudomonadati</taxon>
        <taxon>Pseudomonadota</taxon>
        <taxon>Alphaproteobacteria</taxon>
        <taxon>Hyphomicrobiales</taxon>
        <taxon>Rhodobiaceae</taxon>
        <taxon>Rhodobium</taxon>
    </lineage>
</organism>
<evidence type="ECO:0000313" key="2">
    <source>
        <dbReference type="EMBL" id="RAI26625.1"/>
    </source>
</evidence>
<dbReference type="Proteomes" id="UP000249299">
    <property type="component" value="Unassembled WGS sequence"/>
</dbReference>
<evidence type="ECO:0000259" key="1">
    <source>
        <dbReference type="Pfam" id="PF04233"/>
    </source>
</evidence>
<name>A0A327JL50_9HYPH</name>
<feature type="domain" description="Phage head morphogenesis" evidence="1">
    <location>
        <begin position="53"/>
        <end position="182"/>
    </location>
</feature>
<dbReference type="InterPro" id="IPR006528">
    <property type="entry name" value="Phage_head_morphogenesis_dom"/>
</dbReference>
<keyword evidence="3" id="KW-1185">Reference proteome</keyword>
<protein>
    <recommendedName>
        <fullName evidence="1">Phage head morphogenesis domain-containing protein</fullName>
    </recommendedName>
</protein>
<proteinExistence type="predicted"/>